<dbReference type="CDD" id="cd14014">
    <property type="entry name" value="STKc_PknB_like"/>
    <property type="match status" value="1"/>
</dbReference>
<feature type="domain" description="Protein kinase" evidence="10">
    <location>
        <begin position="10"/>
        <end position="270"/>
    </location>
</feature>
<keyword evidence="9" id="KW-0812">Transmembrane</keyword>
<organism evidence="12 13">
    <name type="scientific">Actinomadura livida</name>
    <dbReference type="NCBI Taxonomy" id="79909"/>
    <lineage>
        <taxon>Bacteria</taxon>
        <taxon>Bacillati</taxon>
        <taxon>Actinomycetota</taxon>
        <taxon>Actinomycetes</taxon>
        <taxon>Streptosporangiales</taxon>
        <taxon>Thermomonosporaceae</taxon>
        <taxon>Actinomadura</taxon>
    </lineage>
</organism>
<evidence type="ECO:0000256" key="5">
    <source>
        <dbReference type="ARBA" id="ARBA00022777"/>
    </source>
</evidence>
<gene>
    <name evidence="12" type="ORF">F4557_001823</name>
    <name evidence="11" type="ORF">GCM10009546_28430</name>
</gene>
<dbReference type="PANTHER" id="PTHR43289:SF6">
    <property type="entry name" value="SERINE_THREONINE-PROTEIN KINASE NEKL-3"/>
    <property type="match status" value="1"/>
</dbReference>
<feature type="transmembrane region" description="Helical" evidence="9">
    <location>
        <begin position="312"/>
        <end position="336"/>
    </location>
</feature>
<dbReference type="Proteomes" id="UP000549343">
    <property type="component" value="Unassembled WGS sequence"/>
</dbReference>
<dbReference type="PROSITE" id="PS00107">
    <property type="entry name" value="PROTEIN_KINASE_ATP"/>
    <property type="match status" value="1"/>
</dbReference>
<dbReference type="PROSITE" id="PS50011">
    <property type="entry name" value="PROTEIN_KINASE_DOM"/>
    <property type="match status" value="1"/>
</dbReference>
<dbReference type="SUPFAM" id="SSF56112">
    <property type="entry name" value="Protein kinase-like (PK-like)"/>
    <property type="match status" value="1"/>
</dbReference>
<proteinExistence type="predicted"/>
<evidence type="ECO:0000256" key="8">
    <source>
        <dbReference type="SAM" id="MobiDB-lite"/>
    </source>
</evidence>
<evidence type="ECO:0000256" key="4">
    <source>
        <dbReference type="ARBA" id="ARBA00022741"/>
    </source>
</evidence>
<keyword evidence="5" id="KW-0418">Kinase</keyword>
<dbReference type="EMBL" id="JACHMV010000001">
    <property type="protein sequence ID" value="MBB4773405.1"/>
    <property type="molecule type" value="Genomic_DNA"/>
</dbReference>
<keyword evidence="6 7" id="KW-0067">ATP-binding</keyword>
<sequence>MRGGRLAGRYRLDALLGRGGMGEVWRATDLRLNRTVAIKVLPVRGASEQAVARFRREAEIAASLQHPGIAVLFDTDTDDGTLFLVMELLDGTDLATVAARHPRGLPVTRAVPILAQLADALAEAHAKGVVHRDIKPANVMLLDGDRTKILDFGIARYAEQTTDLTGSAMIGTPAFMAPEQFDRATPVDHRTDLYALGGLAYQLLTGRRPFTADTVPELLHAVLLTPAPAVSDTHPDIPAELDHLVAELLAKKPDDRPPDARTVAARLRAITAAPGEPQARTLEATVPPPARVVAQTVPPSPRSRGLGVGARVALGAVLGCIVVAALVFISFLAAVINPGGVLVDQGDFAKVLPCTDIRPAAFSTPESEVVIRGDGGYCEWRISEKDPLRSVSVMQRVVETSEWTSAEAVARKRMAKPVLGSGQVRREEPSLGPDAYSASSPDRPDVCEMAFRKSNLIVSVRYTEDHGLDGDPDPGRVREAALKLAGEISTKVTVPQPAS</sequence>
<evidence type="ECO:0000313" key="13">
    <source>
        <dbReference type="Proteomes" id="UP000549343"/>
    </source>
</evidence>
<keyword evidence="9" id="KW-0472">Membrane</keyword>
<reference evidence="12 13" key="2">
    <citation type="submission" date="2020-08" db="EMBL/GenBank/DDBJ databases">
        <title>Sequencing the genomes of 1000 actinobacteria strains.</title>
        <authorList>
            <person name="Klenk H.-P."/>
        </authorList>
    </citation>
    <scope>NUCLEOTIDE SEQUENCE [LARGE SCALE GENOMIC DNA]</scope>
    <source>
        <strain evidence="12 13">DSM 44772</strain>
    </source>
</reference>
<keyword evidence="4 7" id="KW-0547">Nucleotide-binding</keyword>
<comment type="caution">
    <text evidence="12">The sequence shown here is derived from an EMBL/GenBank/DDBJ whole genome shotgun (WGS) entry which is preliminary data.</text>
</comment>
<reference evidence="11" key="3">
    <citation type="submission" date="2023-12" db="EMBL/GenBank/DDBJ databases">
        <authorList>
            <person name="Sun Q."/>
            <person name="Inoue M."/>
        </authorList>
    </citation>
    <scope>NUCLEOTIDE SEQUENCE</scope>
    <source>
        <strain evidence="11">JCM 10667</strain>
    </source>
</reference>
<dbReference type="EC" id="2.7.11.1" evidence="1"/>
<evidence type="ECO:0000256" key="3">
    <source>
        <dbReference type="ARBA" id="ARBA00022679"/>
    </source>
</evidence>
<keyword evidence="9" id="KW-1133">Transmembrane helix</keyword>
<dbReference type="PROSITE" id="PS00108">
    <property type="entry name" value="PROTEIN_KINASE_ST"/>
    <property type="match status" value="1"/>
</dbReference>
<dbReference type="InterPro" id="IPR017441">
    <property type="entry name" value="Protein_kinase_ATP_BS"/>
</dbReference>
<dbReference type="InterPro" id="IPR011009">
    <property type="entry name" value="Kinase-like_dom_sf"/>
</dbReference>
<evidence type="ECO:0000256" key="9">
    <source>
        <dbReference type="SAM" id="Phobius"/>
    </source>
</evidence>
<dbReference type="InterPro" id="IPR008271">
    <property type="entry name" value="Ser/Thr_kinase_AS"/>
</dbReference>
<dbReference type="GO" id="GO:0005524">
    <property type="term" value="F:ATP binding"/>
    <property type="evidence" value="ECO:0007669"/>
    <property type="project" value="UniProtKB-UniRule"/>
</dbReference>
<evidence type="ECO:0000256" key="7">
    <source>
        <dbReference type="PROSITE-ProRule" id="PRU10141"/>
    </source>
</evidence>
<protein>
    <recommendedName>
        <fullName evidence="1">non-specific serine/threonine protein kinase</fullName>
        <ecNumber evidence="1">2.7.11.1</ecNumber>
    </recommendedName>
</protein>
<dbReference type="SMART" id="SM00220">
    <property type="entry name" value="S_TKc"/>
    <property type="match status" value="1"/>
</dbReference>
<dbReference type="Pfam" id="PF00069">
    <property type="entry name" value="Pkinase"/>
    <property type="match status" value="1"/>
</dbReference>
<evidence type="ECO:0000313" key="12">
    <source>
        <dbReference type="EMBL" id="MBB4773405.1"/>
    </source>
</evidence>
<evidence type="ECO:0000259" key="10">
    <source>
        <dbReference type="PROSITE" id="PS50011"/>
    </source>
</evidence>
<dbReference type="AlphaFoldDB" id="A0A7W7MX20"/>
<dbReference type="InterPro" id="IPR000719">
    <property type="entry name" value="Prot_kinase_dom"/>
</dbReference>
<reference evidence="11 14" key="1">
    <citation type="journal article" date="2019" name="Int. J. Syst. Evol. Microbiol.">
        <title>The Global Catalogue of Microorganisms (GCM) 10K type strain sequencing project: providing services to taxonomists for standard genome sequencing and annotation.</title>
        <authorList>
            <consortium name="The Broad Institute Genomics Platform"/>
            <consortium name="The Broad Institute Genome Sequencing Center for Infectious Disease"/>
            <person name="Wu L."/>
            <person name="Ma J."/>
        </authorList>
    </citation>
    <scope>NUCLEOTIDE SEQUENCE [LARGE SCALE GENOMIC DNA]</scope>
    <source>
        <strain evidence="11 14">JCM 10667</strain>
    </source>
</reference>
<keyword evidence="3" id="KW-0808">Transferase</keyword>
<evidence type="ECO:0000256" key="2">
    <source>
        <dbReference type="ARBA" id="ARBA00022527"/>
    </source>
</evidence>
<dbReference type="EMBL" id="BAAAHD010000023">
    <property type="protein sequence ID" value="GAA0564467.1"/>
    <property type="molecule type" value="Genomic_DNA"/>
</dbReference>
<name>A0A7W7MX20_9ACTN</name>
<dbReference type="Gene3D" id="1.10.510.10">
    <property type="entry name" value="Transferase(Phosphotransferase) domain 1"/>
    <property type="match status" value="1"/>
</dbReference>
<evidence type="ECO:0000313" key="14">
    <source>
        <dbReference type="Proteomes" id="UP001501427"/>
    </source>
</evidence>
<keyword evidence="2" id="KW-0723">Serine/threonine-protein kinase</keyword>
<evidence type="ECO:0000313" key="11">
    <source>
        <dbReference type="EMBL" id="GAA0564467.1"/>
    </source>
</evidence>
<dbReference type="Proteomes" id="UP001501427">
    <property type="component" value="Unassembled WGS sequence"/>
</dbReference>
<keyword evidence="14" id="KW-1185">Reference proteome</keyword>
<accession>A0A7W7MX20</accession>
<feature type="region of interest" description="Disordered" evidence="8">
    <location>
        <begin position="419"/>
        <end position="443"/>
    </location>
</feature>
<evidence type="ECO:0000256" key="1">
    <source>
        <dbReference type="ARBA" id="ARBA00012513"/>
    </source>
</evidence>
<evidence type="ECO:0000256" key="6">
    <source>
        <dbReference type="ARBA" id="ARBA00022840"/>
    </source>
</evidence>
<dbReference type="PANTHER" id="PTHR43289">
    <property type="entry name" value="MITOGEN-ACTIVATED PROTEIN KINASE KINASE KINASE 20-RELATED"/>
    <property type="match status" value="1"/>
</dbReference>
<feature type="binding site" evidence="7">
    <location>
        <position position="39"/>
    </location>
    <ligand>
        <name>ATP</name>
        <dbReference type="ChEBI" id="CHEBI:30616"/>
    </ligand>
</feature>
<dbReference type="Gene3D" id="3.30.200.20">
    <property type="entry name" value="Phosphorylase Kinase, domain 1"/>
    <property type="match status" value="1"/>
</dbReference>
<dbReference type="RefSeq" id="WP_184881490.1">
    <property type="nucleotide sequence ID" value="NZ_BAAAHD010000023.1"/>
</dbReference>
<dbReference type="GO" id="GO:0004674">
    <property type="term" value="F:protein serine/threonine kinase activity"/>
    <property type="evidence" value="ECO:0007669"/>
    <property type="project" value="UniProtKB-KW"/>
</dbReference>